<dbReference type="PROSITE" id="PS50987">
    <property type="entry name" value="HTH_ARSR_2"/>
    <property type="match status" value="1"/>
</dbReference>
<evidence type="ECO:0000313" key="6">
    <source>
        <dbReference type="Proteomes" id="UP000232453"/>
    </source>
</evidence>
<name>A0AA44UV17_PSEA5</name>
<proteinExistence type="predicted"/>
<dbReference type="InterPro" id="IPR051011">
    <property type="entry name" value="Metal_resp_trans_reg"/>
</dbReference>
<sequence length="103" mass="11104">MSHPRQVVGWAAWFAVLGDPSRLMLLVLIARDGPISVSDLAAASGLKATTVSHSLRLLRVHDMVRTARDGHTVLYRSAPHPVTDLLDRVLTPAGPAHEDAAPR</sequence>
<dbReference type="InterPro" id="IPR036390">
    <property type="entry name" value="WH_DNA-bd_sf"/>
</dbReference>
<evidence type="ECO:0000313" key="5">
    <source>
        <dbReference type="EMBL" id="PKB41197.1"/>
    </source>
</evidence>
<feature type="domain" description="HTH arsR-type" evidence="4">
    <location>
        <begin position="2"/>
        <end position="97"/>
    </location>
</feature>
<organism evidence="5 6">
    <name type="scientific">Pseudonocardia alni</name>
    <name type="common">Amycolata alni</name>
    <dbReference type="NCBI Taxonomy" id="33907"/>
    <lineage>
        <taxon>Bacteria</taxon>
        <taxon>Bacillati</taxon>
        <taxon>Actinomycetota</taxon>
        <taxon>Actinomycetes</taxon>
        <taxon>Pseudonocardiales</taxon>
        <taxon>Pseudonocardiaceae</taxon>
        <taxon>Pseudonocardia</taxon>
    </lineage>
</organism>
<gene>
    <name evidence="5" type="ORF">ATL51_0159</name>
</gene>
<comment type="caution">
    <text evidence="5">The sequence shown here is derived from an EMBL/GenBank/DDBJ whole genome shotgun (WGS) entry which is preliminary data.</text>
</comment>
<dbReference type="SMART" id="SM00418">
    <property type="entry name" value="HTH_ARSR"/>
    <property type="match status" value="1"/>
</dbReference>
<dbReference type="InterPro" id="IPR001845">
    <property type="entry name" value="HTH_ArsR_DNA-bd_dom"/>
</dbReference>
<protein>
    <submittedName>
        <fullName evidence="5">DNA-binding transcriptional ArsR family regulator</fullName>
    </submittedName>
</protein>
<dbReference type="NCBIfam" id="NF033788">
    <property type="entry name" value="HTH_metalloreg"/>
    <property type="match status" value="1"/>
</dbReference>
<dbReference type="InterPro" id="IPR036388">
    <property type="entry name" value="WH-like_DNA-bd_sf"/>
</dbReference>
<dbReference type="SUPFAM" id="SSF46785">
    <property type="entry name" value="Winged helix' DNA-binding domain"/>
    <property type="match status" value="1"/>
</dbReference>
<dbReference type="PANTHER" id="PTHR43132">
    <property type="entry name" value="ARSENICAL RESISTANCE OPERON REPRESSOR ARSR-RELATED"/>
    <property type="match status" value="1"/>
</dbReference>
<dbReference type="PRINTS" id="PR00778">
    <property type="entry name" value="HTHARSR"/>
</dbReference>
<dbReference type="Gene3D" id="1.10.10.10">
    <property type="entry name" value="Winged helix-like DNA-binding domain superfamily/Winged helix DNA-binding domain"/>
    <property type="match status" value="1"/>
</dbReference>
<dbReference type="RefSeq" id="WP_208622872.1">
    <property type="nucleotide sequence ID" value="NZ_JBICSI010000009.1"/>
</dbReference>
<keyword evidence="3" id="KW-0804">Transcription</keyword>
<evidence type="ECO:0000259" key="4">
    <source>
        <dbReference type="PROSITE" id="PS50987"/>
    </source>
</evidence>
<dbReference type="Proteomes" id="UP000232453">
    <property type="component" value="Unassembled WGS sequence"/>
</dbReference>
<dbReference type="EMBL" id="PHUJ01000002">
    <property type="protein sequence ID" value="PKB41197.1"/>
    <property type="molecule type" value="Genomic_DNA"/>
</dbReference>
<dbReference type="Pfam" id="PF01022">
    <property type="entry name" value="HTH_5"/>
    <property type="match status" value="1"/>
</dbReference>
<evidence type="ECO:0000256" key="2">
    <source>
        <dbReference type="ARBA" id="ARBA00023125"/>
    </source>
</evidence>
<evidence type="ECO:0000256" key="1">
    <source>
        <dbReference type="ARBA" id="ARBA00023015"/>
    </source>
</evidence>
<reference evidence="5 6" key="1">
    <citation type="submission" date="2017-11" db="EMBL/GenBank/DDBJ databases">
        <title>Sequencing the genomes of 1000 actinobacteria strains.</title>
        <authorList>
            <person name="Klenk H.-P."/>
        </authorList>
    </citation>
    <scope>NUCLEOTIDE SEQUENCE [LARGE SCALE GENOMIC DNA]</scope>
    <source>
        <strain evidence="5 6">DSM 44104</strain>
    </source>
</reference>
<keyword evidence="1" id="KW-0805">Transcription regulation</keyword>
<keyword evidence="2 5" id="KW-0238">DNA-binding</keyword>
<dbReference type="GO" id="GO:0003700">
    <property type="term" value="F:DNA-binding transcription factor activity"/>
    <property type="evidence" value="ECO:0007669"/>
    <property type="project" value="InterPro"/>
</dbReference>
<dbReference type="CDD" id="cd00090">
    <property type="entry name" value="HTH_ARSR"/>
    <property type="match status" value="1"/>
</dbReference>
<dbReference type="InterPro" id="IPR011991">
    <property type="entry name" value="ArsR-like_HTH"/>
</dbReference>
<dbReference type="GO" id="GO:0003677">
    <property type="term" value="F:DNA binding"/>
    <property type="evidence" value="ECO:0007669"/>
    <property type="project" value="UniProtKB-KW"/>
</dbReference>
<accession>A0AA44UV17</accession>
<evidence type="ECO:0000256" key="3">
    <source>
        <dbReference type="ARBA" id="ARBA00023163"/>
    </source>
</evidence>
<dbReference type="AlphaFoldDB" id="A0AA44UV17"/>
<dbReference type="PANTHER" id="PTHR43132:SF6">
    <property type="entry name" value="HTH-TYPE TRANSCRIPTIONAL REPRESSOR CZRA"/>
    <property type="match status" value="1"/>
</dbReference>